<dbReference type="GO" id="GO:0016798">
    <property type="term" value="F:hydrolase activity, acting on glycosyl bonds"/>
    <property type="evidence" value="ECO:0007669"/>
    <property type="project" value="UniProtKB-KW"/>
</dbReference>
<protein>
    <submittedName>
        <fullName evidence="4">Glycosidase</fullName>
    </submittedName>
</protein>
<dbReference type="PANTHER" id="PTHR34106:SF5">
    <property type="entry name" value="GLYCOSIDASE"/>
    <property type="match status" value="1"/>
</dbReference>
<dbReference type="STRING" id="494026.PGLA_18360"/>
<organism evidence="4 5">
    <name type="scientific">Paenibacillus glacialis</name>
    <dbReference type="NCBI Taxonomy" id="494026"/>
    <lineage>
        <taxon>Bacteria</taxon>
        <taxon>Bacillati</taxon>
        <taxon>Bacillota</taxon>
        <taxon>Bacilli</taxon>
        <taxon>Bacillales</taxon>
        <taxon>Paenibacillaceae</taxon>
        <taxon>Paenibacillus</taxon>
    </lineage>
</organism>
<dbReference type="GO" id="GO:0016757">
    <property type="term" value="F:glycosyltransferase activity"/>
    <property type="evidence" value="ECO:0007669"/>
    <property type="project" value="UniProtKB-KW"/>
</dbReference>
<dbReference type="InterPro" id="IPR023296">
    <property type="entry name" value="Glyco_hydro_beta-prop_sf"/>
</dbReference>
<sequence length="353" mass="40026">MNIYRYEENPIITPADVTPYHPNFEVIGAFNAGIAQYNGEVLMLLRVAERPISEDPQIVKAPIYNPKTQKLELIELRTDDERYDFSDPRVIRDRTGSSGFTYLTSISYIRIARSKDGHHFTIDEKPFVYPSNEQETFGIEDPRVTQMGDTYYIYFSVISPVGIGESMVSTKDFVNTEHHGMIFSPENKDVIIFPEKINGKYYALHRPTTKSIGNPEIWIAESNNLLYWGNHKHLMGLRKGMWDSGRIGGGAVPFKTDKGWLELYHGATLDHRYCMGAVLLDLNDPTKIIARSDKPVMEPDADYEKKGFFGDVVFSCGVLVEGDIVKMYYGVADTSMACAELSLQEILDSLIYV</sequence>
<accession>A0A168J3N2</accession>
<dbReference type="OrthoDB" id="9759709at2"/>
<dbReference type="InterPro" id="IPR007184">
    <property type="entry name" value="Mannoside_phosphorylase"/>
</dbReference>
<dbReference type="Gene3D" id="2.115.10.20">
    <property type="entry name" value="Glycosyl hydrolase domain, family 43"/>
    <property type="match status" value="1"/>
</dbReference>
<keyword evidence="5" id="KW-1185">Reference proteome</keyword>
<comment type="caution">
    <text evidence="4">The sequence shown here is derived from an EMBL/GenBank/DDBJ whole genome shotgun (WGS) entry which is preliminary data.</text>
</comment>
<dbReference type="Proteomes" id="UP000076967">
    <property type="component" value="Unassembled WGS sequence"/>
</dbReference>
<proteinExistence type="inferred from homology"/>
<evidence type="ECO:0000256" key="3">
    <source>
        <dbReference type="ARBA" id="ARBA00024356"/>
    </source>
</evidence>
<reference evidence="4 5" key="1">
    <citation type="submission" date="2016-03" db="EMBL/GenBank/DDBJ databases">
        <title>Draft genome sequence of Paenibacillus glacialis DSM 22343.</title>
        <authorList>
            <person name="Shin S.-K."/>
            <person name="Yi H."/>
        </authorList>
    </citation>
    <scope>NUCLEOTIDE SEQUENCE [LARGE SCALE GENOMIC DNA]</scope>
    <source>
        <strain evidence="4 5">DSM 22343</strain>
    </source>
</reference>
<dbReference type="PIRSF" id="PIRSF016202">
    <property type="entry name" value="PH1107"/>
    <property type="match status" value="1"/>
</dbReference>
<evidence type="ECO:0000313" key="4">
    <source>
        <dbReference type="EMBL" id="OAB40122.1"/>
    </source>
</evidence>
<keyword evidence="2" id="KW-0808">Transferase</keyword>
<gene>
    <name evidence="4" type="ORF">PGLA_18360</name>
</gene>
<name>A0A168J3N2_9BACL</name>
<dbReference type="PANTHER" id="PTHR34106">
    <property type="entry name" value="GLYCOSIDASE"/>
    <property type="match status" value="1"/>
</dbReference>
<evidence type="ECO:0000256" key="2">
    <source>
        <dbReference type="ARBA" id="ARBA00022679"/>
    </source>
</evidence>
<keyword evidence="4" id="KW-0378">Hydrolase</keyword>
<keyword evidence="4" id="KW-0326">Glycosidase</keyword>
<dbReference type="SUPFAM" id="SSF75005">
    <property type="entry name" value="Arabinanase/levansucrase/invertase"/>
    <property type="match status" value="1"/>
</dbReference>
<comment type="similarity">
    <text evidence="3">Belongs to the glycosyl hydrolase 130 family.</text>
</comment>
<evidence type="ECO:0000313" key="5">
    <source>
        <dbReference type="Proteomes" id="UP000076967"/>
    </source>
</evidence>
<dbReference type="CDD" id="cd18612">
    <property type="entry name" value="GH130_Lin0857-like"/>
    <property type="match status" value="1"/>
</dbReference>
<dbReference type="RefSeq" id="WP_068535661.1">
    <property type="nucleotide sequence ID" value="NZ_LVJH01000039.1"/>
</dbReference>
<dbReference type="AlphaFoldDB" id="A0A168J3N2"/>
<dbReference type="Pfam" id="PF04041">
    <property type="entry name" value="Glyco_hydro_130"/>
    <property type="match status" value="1"/>
</dbReference>
<dbReference type="EMBL" id="LVJH01000039">
    <property type="protein sequence ID" value="OAB40122.1"/>
    <property type="molecule type" value="Genomic_DNA"/>
</dbReference>
<keyword evidence="1" id="KW-0328">Glycosyltransferase</keyword>
<evidence type="ECO:0000256" key="1">
    <source>
        <dbReference type="ARBA" id="ARBA00022676"/>
    </source>
</evidence>